<reference evidence="6" key="1">
    <citation type="submission" date="2016-06" db="EMBL/GenBank/DDBJ databases">
        <authorList>
            <person name="Varghese N."/>
            <person name="Submissions Spin"/>
        </authorList>
    </citation>
    <scope>NUCLEOTIDE SEQUENCE [LARGE SCALE GENOMIC DNA]</scope>
    <source>
        <strain evidence="6">DSM 43168</strain>
    </source>
</reference>
<feature type="transmembrane region" description="Helical" evidence="4">
    <location>
        <begin position="464"/>
        <end position="488"/>
    </location>
</feature>
<keyword evidence="1" id="KW-0547">Nucleotide-binding</keyword>
<dbReference type="SUPFAM" id="SSF53067">
    <property type="entry name" value="Actin-like ATPase domain"/>
    <property type="match status" value="2"/>
</dbReference>
<evidence type="ECO:0000313" key="6">
    <source>
        <dbReference type="Proteomes" id="UP000183585"/>
    </source>
</evidence>
<keyword evidence="4" id="KW-0472">Membrane</keyword>
<dbReference type="Proteomes" id="UP000183585">
    <property type="component" value="Unassembled WGS sequence"/>
</dbReference>
<feature type="transmembrane region" description="Helical" evidence="4">
    <location>
        <begin position="500"/>
        <end position="518"/>
    </location>
</feature>
<feature type="transmembrane region" description="Helical" evidence="4">
    <location>
        <begin position="429"/>
        <end position="452"/>
    </location>
</feature>
<dbReference type="Gene3D" id="3.90.640.10">
    <property type="entry name" value="Actin, Chain A, domain 4"/>
    <property type="match status" value="1"/>
</dbReference>
<protein>
    <submittedName>
        <fullName evidence="5">Hsp70 protein</fullName>
    </submittedName>
</protein>
<dbReference type="GO" id="GO:0140662">
    <property type="term" value="F:ATP-dependent protein folding chaperone"/>
    <property type="evidence" value="ECO:0007669"/>
    <property type="project" value="InterPro"/>
</dbReference>
<keyword evidence="4" id="KW-1133">Transmembrane helix</keyword>
<keyword evidence="2" id="KW-0067">ATP-binding</keyword>
<dbReference type="InterPro" id="IPR043129">
    <property type="entry name" value="ATPase_NBD"/>
</dbReference>
<dbReference type="AlphaFoldDB" id="A0A1C4YE25"/>
<dbReference type="GO" id="GO:0005524">
    <property type="term" value="F:ATP binding"/>
    <property type="evidence" value="ECO:0007669"/>
    <property type="project" value="UniProtKB-KW"/>
</dbReference>
<dbReference type="Gene3D" id="3.30.420.40">
    <property type="match status" value="2"/>
</dbReference>
<dbReference type="PANTHER" id="PTHR42749:SF1">
    <property type="entry name" value="CELL SHAPE-DETERMINING PROTEIN MREB"/>
    <property type="match status" value="1"/>
</dbReference>
<dbReference type="InterPro" id="IPR013126">
    <property type="entry name" value="Hsp_70_fam"/>
</dbReference>
<dbReference type="RefSeq" id="WP_074475017.1">
    <property type="nucleotide sequence ID" value="NZ_FMCT01000006.1"/>
</dbReference>
<name>A0A1C4YE25_9ACTN</name>
<gene>
    <name evidence="5" type="ORF">GA0070563_10647</name>
</gene>
<dbReference type="PANTHER" id="PTHR42749">
    <property type="entry name" value="CELL SHAPE-DETERMINING PROTEIN MREB"/>
    <property type="match status" value="1"/>
</dbReference>
<keyword evidence="3" id="KW-0143">Chaperone</keyword>
<accession>A0A1C4YE25</accession>
<evidence type="ECO:0000256" key="1">
    <source>
        <dbReference type="ARBA" id="ARBA00022741"/>
    </source>
</evidence>
<organism evidence="5 6">
    <name type="scientific">Micromonospora carbonacea</name>
    <dbReference type="NCBI Taxonomy" id="47853"/>
    <lineage>
        <taxon>Bacteria</taxon>
        <taxon>Bacillati</taxon>
        <taxon>Actinomycetota</taxon>
        <taxon>Actinomycetes</taxon>
        <taxon>Micromonosporales</taxon>
        <taxon>Micromonosporaceae</taxon>
        <taxon>Micromonospora</taxon>
    </lineage>
</organism>
<feature type="transmembrane region" description="Helical" evidence="4">
    <location>
        <begin position="580"/>
        <end position="597"/>
    </location>
</feature>
<feature type="transmembrane region" description="Helical" evidence="4">
    <location>
        <begin position="354"/>
        <end position="373"/>
    </location>
</feature>
<evidence type="ECO:0000256" key="2">
    <source>
        <dbReference type="ARBA" id="ARBA00022840"/>
    </source>
</evidence>
<dbReference type="Pfam" id="PF00012">
    <property type="entry name" value="HSP70"/>
    <property type="match status" value="1"/>
</dbReference>
<keyword evidence="4" id="KW-0812">Transmembrane</keyword>
<evidence type="ECO:0000313" key="5">
    <source>
        <dbReference type="EMBL" id="SCF18920.1"/>
    </source>
</evidence>
<proteinExistence type="predicted"/>
<feature type="transmembrane region" description="Helical" evidence="4">
    <location>
        <begin position="393"/>
        <end position="417"/>
    </location>
</feature>
<evidence type="ECO:0000256" key="4">
    <source>
        <dbReference type="SAM" id="Phobius"/>
    </source>
</evidence>
<dbReference type="EMBL" id="FMCT01000006">
    <property type="protein sequence ID" value="SCF18920.1"/>
    <property type="molecule type" value="Genomic_DNA"/>
</dbReference>
<feature type="transmembrane region" description="Helical" evidence="4">
    <location>
        <begin position="557"/>
        <end position="574"/>
    </location>
</feature>
<sequence>MSGQARLAIDYGSASTVAVLAWPDGRWTPVTVDGVPAMPSAVWVAEDTSVWTGQQAWQAAAHQPHRFVPAPQRLAEQSIDIDGLQVEATDLVAATLRRIAEHAGQLVGGPIEDVRLVVPAGWGPRRRTWMRHAAHRAGLGQPRLVEAPVAVAEHLLATGTQAPVGAYLMVVDVGGGAEATVLRRGPAGFEVLATLADPAAGGDAIDHALATALAGQGDGGGWAWAASVRTAKEALAQHAAITVPQPAGTAVVATSVMLEQAARPVLQRVGQLAVDAVIAAELTPADLAGVYLVGGTARLPAAAAVIAERTGLTPRAVEDPMLTAARGAADANTNIVTVGGGGGPEPEVPPARRVLPVAVAGFASLAMISQMLLTIDWRGVYPNEWALPSWGQLAMASVFAVIACLSAGTLLGALAAAHSAEHATRSPGGTVSLGILSAVSLGMGLASLYAVVAAQYLGMPVGPFLRWALLPVTPIVGLALVAAILAALQWRTPSGGWSALLSFPTGSVLAAAIGMGLVQYSMTADRWPDMVLFIEVAGRVGGLLIGIGAVMALIRPWLLRLVIGAPLAVITAAITSYRMLGVLAGIYATAVAMWWVYRLWTRLVRTPAAHP</sequence>
<evidence type="ECO:0000256" key="3">
    <source>
        <dbReference type="ARBA" id="ARBA00023186"/>
    </source>
</evidence>
<keyword evidence="6" id="KW-1185">Reference proteome</keyword>
<feature type="transmembrane region" description="Helical" evidence="4">
    <location>
        <begin position="530"/>
        <end position="550"/>
    </location>
</feature>